<accession>A0ABY2MV45</accession>
<keyword evidence="2" id="KW-1185">Reference proteome</keyword>
<dbReference type="EMBL" id="RQGT01000134">
    <property type="protein sequence ID" value="TGM08713.1"/>
    <property type="molecule type" value="Genomic_DNA"/>
</dbReference>
<organism evidence="1 2">
    <name type="scientific">Leptospira stimsonii</name>
    <dbReference type="NCBI Taxonomy" id="2202203"/>
    <lineage>
        <taxon>Bacteria</taxon>
        <taxon>Pseudomonadati</taxon>
        <taxon>Spirochaetota</taxon>
        <taxon>Spirochaetia</taxon>
        <taxon>Leptospirales</taxon>
        <taxon>Leptospiraceae</taxon>
        <taxon>Leptospira</taxon>
    </lineage>
</organism>
<evidence type="ECO:0000313" key="2">
    <source>
        <dbReference type="Proteomes" id="UP000297422"/>
    </source>
</evidence>
<comment type="caution">
    <text evidence="1">The sequence shown here is derived from an EMBL/GenBank/DDBJ whole genome shotgun (WGS) entry which is preliminary data.</text>
</comment>
<dbReference type="RefSeq" id="WP_135686568.1">
    <property type="nucleotide sequence ID" value="NZ_RQEQ01000008.1"/>
</dbReference>
<dbReference type="SUPFAM" id="SSF46689">
    <property type="entry name" value="Homeodomain-like"/>
    <property type="match status" value="1"/>
</dbReference>
<name>A0ABY2MV45_9LEPT</name>
<protein>
    <submittedName>
        <fullName evidence="1">Uncharacterized protein</fullName>
    </submittedName>
</protein>
<dbReference type="Gene3D" id="1.10.357.10">
    <property type="entry name" value="Tetracycline Repressor, domain 2"/>
    <property type="match status" value="1"/>
</dbReference>
<dbReference type="Proteomes" id="UP000297422">
    <property type="component" value="Unassembled WGS sequence"/>
</dbReference>
<gene>
    <name evidence="1" type="ORF">EHQ90_21705</name>
</gene>
<reference evidence="2" key="1">
    <citation type="journal article" date="2019" name="PLoS Negl. Trop. Dis.">
        <title>Revisiting the worldwide diversity of Leptospira species in the environment.</title>
        <authorList>
            <person name="Vincent A.T."/>
            <person name="Schiettekatte O."/>
            <person name="Bourhy P."/>
            <person name="Veyrier F.J."/>
            <person name="Picardeau M."/>
        </authorList>
    </citation>
    <scope>NUCLEOTIDE SEQUENCE [LARGE SCALE GENOMIC DNA]</scope>
    <source>
        <strain evidence="2">201702407</strain>
    </source>
</reference>
<sequence length="68" mass="8119">MWEEPREDKLLSDFRYLVSIHGIMNTSLNRLFEDSGTAKSRILWQFGSRERLVIELVDKLFLEMEESL</sequence>
<proteinExistence type="predicted"/>
<dbReference type="InterPro" id="IPR009057">
    <property type="entry name" value="Homeodomain-like_sf"/>
</dbReference>
<evidence type="ECO:0000313" key="1">
    <source>
        <dbReference type="EMBL" id="TGM08713.1"/>
    </source>
</evidence>